<dbReference type="AlphaFoldDB" id="A0A1R1SMC3"/>
<feature type="region of interest" description="Disordered" evidence="1">
    <location>
        <begin position="1"/>
        <end position="27"/>
    </location>
</feature>
<sequence>MFTRSGTSPAQAPERTTGPSDPPPRRGTRLRTVVVALAAGTALIAGLVFAARTVLRDDDGDGAARPSGGVFVTAKSSGKVIGEGSRPRRFEVQVEKGTGVDPERAAAEISAVLADKRGWTRDRRHSFRLVSDGPSDFQVKIATPATVDEICGKAGLDTHGEVNCDAGTQIMVNLKRWNTGSPEFSGPISGYRALIINHEVGHRIGHGHEACPGKGKRAPVMMQQIYGLKGCVANEWPYDAKGRYIGGPAVP</sequence>
<accession>A0A1R1SMC3</accession>
<dbReference type="STRING" id="67365.GCA_001704635_06791"/>
<keyword evidence="2" id="KW-1133">Transmembrane helix</keyword>
<organism evidence="4 5">
    <name type="scientific">Streptomyces sparsogenes DSM 40356</name>
    <dbReference type="NCBI Taxonomy" id="1331668"/>
    <lineage>
        <taxon>Bacteria</taxon>
        <taxon>Bacillati</taxon>
        <taxon>Actinomycetota</taxon>
        <taxon>Actinomycetes</taxon>
        <taxon>Kitasatosporales</taxon>
        <taxon>Streptomycetaceae</taxon>
        <taxon>Streptomyces</taxon>
    </lineage>
</organism>
<feature type="domain" description="DUF3152" evidence="3">
    <location>
        <begin position="62"/>
        <end position="228"/>
    </location>
</feature>
<dbReference type="InterPro" id="IPR022603">
    <property type="entry name" value="DUF3152"/>
</dbReference>
<feature type="transmembrane region" description="Helical" evidence="2">
    <location>
        <begin position="33"/>
        <end position="55"/>
    </location>
</feature>
<evidence type="ECO:0000313" key="4">
    <source>
        <dbReference type="EMBL" id="OMI39403.1"/>
    </source>
</evidence>
<evidence type="ECO:0000313" key="5">
    <source>
        <dbReference type="Proteomes" id="UP000186168"/>
    </source>
</evidence>
<evidence type="ECO:0000256" key="2">
    <source>
        <dbReference type="SAM" id="Phobius"/>
    </source>
</evidence>
<dbReference type="RefSeq" id="WP_065962990.1">
    <property type="nucleotide sequence ID" value="NZ_ASQP01000163.1"/>
</dbReference>
<comment type="caution">
    <text evidence="4">The sequence shown here is derived from an EMBL/GenBank/DDBJ whole genome shotgun (WGS) entry which is preliminary data.</text>
</comment>
<protein>
    <submittedName>
        <fullName evidence="4">Membrane protein</fullName>
    </submittedName>
</protein>
<gene>
    <name evidence="4" type="ORF">SPAR_11307</name>
</gene>
<reference evidence="4 5" key="1">
    <citation type="submission" date="2013-05" db="EMBL/GenBank/DDBJ databases">
        <title>Genome sequence of Streptomyces sparsogenes DSM 40356.</title>
        <authorList>
            <person name="Coyne S."/>
            <person name="Seebeck F.P."/>
        </authorList>
    </citation>
    <scope>NUCLEOTIDE SEQUENCE [LARGE SCALE GENOMIC DNA]</scope>
    <source>
        <strain evidence="4 5">DSM 40356</strain>
    </source>
</reference>
<name>A0A1R1SMC3_9ACTN</name>
<dbReference type="Pfam" id="PF11350">
    <property type="entry name" value="DUF3152"/>
    <property type="match status" value="1"/>
</dbReference>
<dbReference type="Proteomes" id="UP000186168">
    <property type="component" value="Unassembled WGS sequence"/>
</dbReference>
<keyword evidence="2" id="KW-0472">Membrane</keyword>
<dbReference type="SUPFAM" id="SSF55486">
    <property type="entry name" value="Metalloproteases ('zincins'), catalytic domain"/>
    <property type="match status" value="1"/>
</dbReference>
<dbReference type="EMBL" id="ASQP01000163">
    <property type="protein sequence ID" value="OMI39403.1"/>
    <property type="molecule type" value="Genomic_DNA"/>
</dbReference>
<keyword evidence="5" id="KW-1185">Reference proteome</keyword>
<keyword evidence="2" id="KW-0812">Transmembrane</keyword>
<evidence type="ECO:0000259" key="3">
    <source>
        <dbReference type="Pfam" id="PF11350"/>
    </source>
</evidence>
<proteinExistence type="predicted"/>
<evidence type="ECO:0000256" key="1">
    <source>
        <dbReference type="SAM" id="MobiDB-lite"/>
    </source>
</evidence>
<feature type="compositionally biased region" description="Polar residues" evidence="1">
    <location>
        <begin position="1"/>
        <end position="10"/>
    </location>
</feature>
<dbReference type="GeneID" id="96744291"/>